<dbReference type="AlphaFoldDB" id="A0A844I3E5"/>
<keyword evidence="3" id="KW-0808">Transferase</keyword>
<evidence type="ECO:0000313" key="4">
    <source>
        <dbReference type="Proteomes" id="UP000431462"/>
    </source>
</evidence>
<dbReference type="InterPro" id="IPR028098">
    <property type="entry name" value="Glyco_trans_4-like_N"/>
</dbReference>
<sequence length="374" mass="41207">MKVLHLIDSGGLYGAEKMLLSLVAEQVKLGLKPLILSAGVPEIEEKAIEAEARRLGLPLIPWRMKPGFNPWGSLSVIRWAQAEGFELFHSHGYKFNVLIGLWPEVWRKIPQVTTLHGYVKGSSFSKSWIYEILDRVVLRKMNYVVLVAEAMKKDIPPGLVSSNRTTVISNGLDTVQLMEAGKEPLDACLESFVHKHSPVLLGVGRLSYEKGFDRLVRAFNTVKGEHPSAGLVIIGEGDQRDRLEQHIRESGLADSVCMPGYYNNVPALMARSDLLCMPSRTEGLPITLLEAMAVGLPVCASDVGEIRWVLGEGKGGIISEVGGDTDLANDILQSLVEEERMAAPVEWSKQRVGDIYSASQMAKKYAEVYEKVLG</sequence>
<dbReference type="Pfam" id="PF13439">
    <property type="entry name" value="Glyco_transf_4"/>
    <property type="match status" value="1"/>
</dbReference>
<dbReference type="EMBL" id="VENC01000008">
    <property type="protein sequence ID" value="MTI98598.1"/>
    <property type="molecule type" value="Genomic_DNA"/>
</dbReference>
<dbReference type="PANTHER" id="PTHR12526">
    <property type="entry name" value="GLYCOSYLTRANSFERASE"/>
    <property type="match status" value="1"/>
</dbReference>
<dbReference type="CDD" id="cd03811">
    <property type="entry name" value="GT4_GT28_WabH-like"/>
    <property type="match status" value="1"/>
</dbReference>
<organism evidence="3 4">
    <name type="scientific">Marinobacter adhaerens</name>
    <dbReference type="NCBI Taxonomy" id="1033846"/>
    <lineage>
        <taxon>Bacteria</taxon>
        <taxon>Pseudomonadati</taxon>
        <taxon>Pseudomonadota</taxon>
        <taxon>Gammaproteobacteria</taxon>
        <taxon>Pseudomonadales</taxon>
        <taxon>Marinobacteraceae</taxon>
        <taxon>Marinobacter</taxon>
    </lineage>
</organism>
<dbReference type="SUPFAM" id="SSF53756">
    <property type="entry name" value="UDP-Glycosyltransferase/glycogen phosphorylase"/>
    <property type="match status" value="1"/>
</dbReference>
<evidence type="ECO:0000313" key="3">
    <source>
        <dbReference type="EMBL" id="MTI98598.1"/>
    </source>
</evidence>
<dbReference type="InterPro" id="IPR001296">
    <property type="entry name" value="Glyco_trans_1"/>
</dbReference>
<reference evidence="3 4" key="1">
    <citation type="submission" date="2019-06" db="EMBL/GenBank/DDBJ databases">
        <title>Enrichment of Autotrophic Halophilic Microorganisms from Red Sea Brine Pool Using Microbial Electrosynthesis System.</title>
        <authorList>
            <person name="Alqahtani M.F."/>
            <person name="Bajracharya S."/>
            <person name="Katuri K.P."/>
            <person name="Ali M."/>
            <person name="Saikaly P.E."/>
        </authorList>
    </citation>
    <scope>NUCLEOTIDE SEQUENCE [LARGE SCALE GENOMIC DNA]</scope>
    <source>
        <strain evidence="3">MES15</strain>
    </source>
</reference>
<feature type="domain" description="Glycosyl transferase family 1" evidence="1">
    <location>
        <begin position="195"/>
        <end position="344"/>
    </location>
</feature>
<name>A0A844I3E5_9GAMM</name>
<evidence type="ECO:0000259" key="2">
    <source>
        <dbReference type="Pfam" id="PF13439"/>
    </source>
</evidence>
<dbReference type="GO" id="GO:0016757">
    <property type="term" value="F:glycosyltransferase activity"/>
    <property type="evidence" value="ECO:0007669"/>
    <property type="project" value="InterPro"/>
</dbReference>
<gene>
    <name evidence="3" type="ORF">FH752_08255</name>
</gene>
<accession>A0A844I3E5</accession>
<protein>
    <submittedName>
        <fullName evidence="3">Glycosyltransferase</fullName>
    </submittedName>
</protein>
<dbReference type="Gene3D" id="3.40.50.2000">
    <property type="entry name" value="Glycogen Phosphorylase B"/>
    <property type="match status" value="2"/>
</dbReference>
<proteinExistence type="predicted"/>
<evidence type="ECO:0000259" key="1">
    <source>
        <dbReference type="Pfam" id="PF00534"/>
    </source>
</evidence>
<feature type="domain" description="Glycosyltransferase subfamily 4-like N-terminal" evidence="2">
    <location>
        <begin position="14"/>
        <end position="174"/>
    </location>
</feature>
<comment type="caution">
    <text evidence="3">The sequence shown here is derived from an EMBL/GenBank/DDBJ whole genome shotgun (WGS) entry which is preliminary data.</text>
</comment>
<dbReference type="Proteomes" id="UP000431462">
    <property type="component" value="Unassembled WGS sequence"/>
</dbReference>
<dbReference type="Pfam" id="PF00534">
    <property type="entry name" value="Glycos_transf_1"/>
    <property type="match status" value="1"/>
</dbReference>
<dbReference type="GO" id="GO:1901135">
    <property type="term" value="P:carbohydrate derivative metabolic process"/>
    <property type="evidence" value="ECO:0007669"/>
    <property type="project" value="UniProtKB-ARBA"/>
</dbReference>
<dbReference type="PANTHER" id="PTHR12526:SF637">
    <property type="entry name" value="GLYCOSYLTRANSFERASE EPSF-RELATED"/>
    <property type="match status" value="1"/>
</dbReference>